<organism evidence="10 11">
    <name type="scientific">Sanghuangporus baumii</name>
    <name type="common">Phellinus baumii</name>
    <dbReference type="NCBI Taxonomy" id="108892"/>
    <lineage>
        <taxon>Eukaryota</taxon>
        <taxon>Fungi</taxon>
        <taxon>Dikarya</taxon>
        <taxon>Basidiomycota</taxon>
        <taxon>Agaricomycotina</taxon>
        <taxon>Agaricomycetes</taxon>
        <taxon>Hymenochaetales</taxon>
        <taxon>Hymenochaetaceae</taxon>
        <taxon>Sanghuangporus</taxon>
    </lineage>
</organism>
<dbReference type="OrthoDB" id="10251381at2759"/>
<comment type="function">
    <text evidence="6">Component of the NOP7 complex, which is required for maturation of the 25S and 5.8S ribosomal RNAs and formation of the 60S ribosome.</text>
</comment>
<dbReference type="SUPFAM" id="SSF50978">
    <property type="entry name" value="WD40 repeat-like"/>
    <property type="match status" value="1"/>
</dbReference>
<evidence type="ECO:0000256" key="5">
    <source>
        <dbReference type="ARBA" id="ARBA00023242"/>
    </source>
</evidence>
<comment type="subcellular location">
    <subcellularLocation>
        <location evidence="6">Nucleus</location>
        <location evidence="6">Nucleolus</location>
    </subcellularLocation>
    <subcellularLocation>
        <location evidence="6">Nucleus</location>
        <location evidence="6">Nucleoplasm</location>
    </subcellularLocation>
</comment>
<feature type="region of interest" description="Disordered" evidence="8">
    <location>
        <begin position="240"/>
        <end position="260"/>
    </location>
</feature>
<evidence type="ECO:0000256" key="8">
    <source>
        <dbReference type="SAM" id="MobiDB-lite"/>
    </source>
</evidence>
<dbReference type="Proteomes" id="UP000757232">
    <property type="component" value="Unassembled WGS sequence"/>
</dbReference>
<accession>A0A9Q5HVY5</accession>
<keyword evidence="3 7" id="KW-0853">WD repeat</keyword>
<dbReference type="Gene3D" id="2.130.10.10">
    <property type="entry name" value="YVTN repeat-like/Quinoprotein amine dehydrogenase"/>
    <property type="match status" value="1"/>
</dbReference>
<comment type="subunit">
    <text evidence="6">Component of the NOP7 complex, composed of ERB1, NOP7 and YTM1. Within the NOP7 complex ERB1 appears to interact directly with NOP7 and YTM1. The NOP7 complex also associates with the 66S pre-ribosome.</text>
</comment>
<sequence length="454" mass="48923">MAAQAQEEMQVHTLPVFFSTRTLYSLPSQKFMIPASWKRYQLSQLVNKALALSNPVPFDFILRKTGELLRDSLQEWCHATGVGMEETLEIEYVESLLPPSRLAGIPHNDWVSDVSLGIQGHFVTTSYDGLVRVFDSSQILVHALSGHTGPVTSISVLSGSQNSDEIILASSSHDATARLASYNTETRTSQALASLHLHSSPVSSISSSSSGTHLLTAGWDSLIGVWDTRLPSFDEVALPSADEGKSRKRRRVVDGDDTASSKRKAPLSVLKIHTSRITAALFSPTDEKKAYSASLDSSIRKWDIEVGICLHSQIVAEAPFIALAHLSAPDILAASSTDRTVRIFDTRTFTSKPSSLTSSAPIVLQHASTPASLSASPTNSHHVASGGYDGVVRIWDIRSTKGAIASFRAGEGADPEKRGDGKVLGLDWRDGVMAVGGEAGLDIWRVPENAEEVL</sequence>
<dbReference type="GO" id="GO:0043021">
    <property type="term" value="F:ribonucleoprotein complex binding"/>
    <property type="evidence" value="ECO:0007669"/>
    <property type="project" value="UniProtKB-UniRule"/>
</dbReference>
<dbReference type="PROSITE" id="PS50294">
    <property type="entry name" value="WD_REPEATS_REGION"/>
    <property type="match status" value="2"/>
</dbReference>
<evidence type="ECO:0000313" key="11">
    <source>
        <dbReference type="Proteomes" id="UP000757232"/>
    </source>
</evidence>
<evidence type="ECO:0000256" key="2">
    <source>
        <dbReference type="ARBA" id="ARBA00022552"/>
    </source>
</evidence>
<dbReference type="Pfam" id="PF08154">
    <property type="entry name" value="NLE"/>
    <property type="match status" value="1"/>
</dbReference>
<reference evidence="10" key="1">
    <citation type="submission" date="2016-06" db="EMBL/GenBank/DDBJ databases">
        <title>Draft Genome sequence of the fungus Inonotus baumii.</title>
        <authorList>
            <person name="Zhu H."/>
            <person name="Lin W."/>
        </authorList>
    </citation>
    <scope>NUCLEOTIDE SEQUENCE</scope>
    <source>
        <strain evidence="10">821</strain>
    </source>
</reference>
<dbReference type="Pfam" id="PF00400">
    <property type="entry name" value="WD40"/>
    <property type="match status" value="5"/>
</dbReference>
<comment type="caution">
    <text evidence="10">The sequence shown here is derived from an EMBL/GenBank/DDBJ whole genome shotgun (WGS) entry which is preliminary data.</text>
</comment>
<dbReference type="InterPro" id="IPR020472">
    <property type="entry name" value="WD40_PAC1"/>
</dbReference>
<feature type="repeat" description="WD" evidence="7">
    <location>
        <begin position="195"/>
        <end position="229"/>
    </location>
</feature>
<feature type="repeat" description="WD" evidence="7">
    <location>
        <begin position="363"/>
        <end position="405"/>
    </location>
</feature>
<dbReference type="HAMAP" id="MF_03029">
    <property type="entry name" value="WDR12"/>
    <property type="match status" value="1"/>
</dbReference>
<proteinExistence type="inferred from homology"/>
<protein>
    <recommendedName>
        <fullName evidence="6">Ribosome biogenesis protein YTM1</fullName>
    </recommendedName>
</protein>
<dbReference type="PANTHER" id="PTHR19855">
    <property type="entry name" value="WD40 REPEAT PROTEIN 12, 37"/>
    <property type="match status" value="1"/>
</dbReference>
<dbReference type="GO" id="GO:0005730">
    <property type="term" value="C:nucleolus"/>
    <property type="evidence" value="ECO:0007669"/>
    <property type="project" value="UniProtKB-SubCell"/>
</dbReference>
<evidence type="ECO:0000256" key="3">
    <source>
        <dbReference type="ARBA" id="ARBA00022574"/>
    </source>
</evidence>
<evidence type="ECO:0000256" key="4">
    <source>
        <dbReference type="ARBA" id="ARBA00022737"/>
    </source>
</evidence>
<dbReference type="InterPro" id="IPR012972">
    <property type="entry name" value="NLE"/>
</dbReference>
<dbReference type="InterPro" id="IPR019775">
    <property type="entry name" value="WD40_repeat_CS"/>
</dbReference>
<dbReference type="PRINTS" id="PR00320">
    <property type="entry name" value="GPROTEINBRPT"/>
</dbReference>
<gene>
    <name evidence="6" type="primary">YTM1</name>
    <name evidence="10" type="ORF">A7U60_g5899</name>
</gene>
<dbReference type="InterPro" id="IPR036322">
    <property type="entry name" value="WD40_repeat_dom_sf"/>
</dbReference>
<dbReference type="GO" id="GO:0000466">
    <property type="term" value="P:maturation of 5.8S rRNA from tricistronic rRNA transcript (SSU-rRNA, 5.8S rRNA, LSU-rRNA)"/>
    <property type="evidence" value="ECO:0007669"/>
    <property type="project" value="UniProtKB-UniRule"/>
</dbReference>
<evidence type="ECO:0000313" key="10">
    <source>
        <dbReference type="EMBL" id="OCB87008.1"/>
    </source>
</evidence>
<feature type="repeat" description="WD" evidence="7">
    <location>
        <begin position="270"/>
        <end position="312"/>
    </location>
</feature>
<dbReference type="GO" id="GO:0005654">
    <property type="term" value="C:nucleoplasm"/>
    <property type="evidence" value="ECO:0007669"/>
    <property type="project" value="UniProtKB-SubCell"/>
</dbReference>
<dbReference type="InterPro" id="IPR028599">
    <property type="entry name" value="WDR12/Ytm1"/>
</dbReference>
<dbReference type="InterPro" id="IPR001680">
    <property type="entry name" value="WD40_rpt"/>
</dbReference>
<dbReference type="EMBL" id="LNZH02000196">
    <property type="protein sequence ID" value="OCB87008.1"/>
    <property type="molecule type" value="Genomic_DNA"/>
</dbReference>
<dbReference type="SMART" id="SM00320">
    <property type="entry name" value="WD40"/>
    <property type="match status" value="6"/>
</dbReference>
<dbReference type="PROSITE" id="PS00678">
    <property type="entry name" value="WD_REPEATS_1"/>
    <property type="match status" value="2"/>
</dbReference>
<name>A0A9Q5HVY5_SANBA</name>
<keyword evidence="5 6" id="KW-0539">Nucleus</keyword>
<keyword evidence="11" id="KW-1185">Reference proteome</keyword>
<keyword evidence="1 6" id="KW-0690">Ribosome biogenesis</keyword>
<dbReference type="AlphaFoldDB" id="A0A9Q5HVY5"/>
<dbReference type="GO" id="GO:0000463">
    <property type="term" value="P:maturation of LSU-rRNA from tricistronic rRNA transcript (SSU-rRNA, 5.8S rRNA, LSU-rRNA)"/>
    <property type="evidence" value="ECO:0007669"/>
    <property type="project" value="UniProtKB-UniRule"/>
</dbReference>
<keyword evidence="2 6" id="KW-0698">rRNA processing</keyword>
<dbReference type="PANTHER" id="PTHR19855:SF11">
    <property type="entry name" value="RIBOSOME BIOGENESIS PROTEIN WDR12"/>
    <property type="match status" value="1"/>
</dbReference>
<dbReference type="InterPro" id="IPR015943">
    <property type="entry name" value="WD40/YVTN_repeat-like_dom_sf"/>
</dbReference>
<evidence type="ECO:0000256" key="6">
    <source>
        <dbReference type="HAMAP-Rule" id="MF_03029"/>
    </source>
</evidence>
<evidence type="ECO:0000259" key="9">
    <source>
        <dbReference type="Pfam" id="PF08154"/>
    </source>
</evidence>
<evidence type="ECO:0000256" key="1">
    <source>
        <dbReference type="ARBA" id="ARBA00022517"/>
    </source>
</evidence>
<dbReference type="PROSITE" id="PS50082">
    <property type="entry name" value="WD_REPEATS_2"/>
    <property type="match status" value="3"/>
</dbReference>
<comment type="similarity">
    <text evidence="6">Belongs to the WD repeat WDR12/YTM1 family.</text>
</comment>
<evidence type="ECO:0000256" key="7">
    <source>
        <dbReference type="PROSITE-ProRule" id="PRU00221"/>
    </source>
</evidence>
<dbReference type="GO" id="GO:0030687">
    <property type="term" value="C:preribosome, large subunit precursor"/>
    <property type="evidence" value="ECO:0007669"/>
    <property type="project" value="UniProtKB-UniRule"/>
</dbReference>
<keyword evidence="4" id="KW-0677">Repeat</keyword>
<feature type="domain" description="NLE" evidence="9">
    <location>
        <begin position="18"/>
        <end position="76"/>
    </location>
</feature>